<evidence type="ECO:0000313" key="4">
    <source>
        <dbReference type="EMBL" id="PYI38881.1"/>
    </source>
</evidence>
<evidence type="ECO:0000256" key="2">
    <source>
        <dbReference type="SAM" id="Phobius"/>
    </source>
</evidence>
<protein>
    <recommendedName>
        <fullName evidence="3">Teneurin-like YD-shell domain-containing protein</fullName>
    </recommendedName>
</protein>
<evidence type="ECO:0000256" key="1">
    <source>
        <dbReference type="ARBA" id="ARBA00022737"/>
    </source>
</evidence>
<comment type="caution">
    <text evidence="4">The sequence shown here is derived from an EMBL/GenBank/DDBJ whole genome shotgun (WGS) entry which is preliminary data.</text>
</comment>
<dbReference type="AlphaFoldDB" id="A0A2V5IS99"/>
<dbReference type="PANTHER" id="PTHR32305:SF15">
    <property type="entry name" value="PROTEIN RHSA-RELATED"/>
    <property type="match status" value="1"/>
</dbReference>
<gene>
    <name evidence="4" type="ORF">CVS30_08655</name>
</gene>
<name>A0A2V5IS99_9MICC</name>
<dbReference type="Pfam" id="PF05593">
    <property type="entry name" value="RHS_repeat"/>
    <property type="match status" value="1"/>
</dbReference>
<keyword evidence="2" id="KW-0472">Membrane</keyword>
<dbReference type="InterPro" id="IPR022385">
    <property type="entry name" value="Rhs_assc_core"/>
</dbReference>
<sequence>MSAKTTRHLFVSSKPSAVKHGHRGREFVAGAVTVSLLVALGLGAAPASFATPPAGDVALAGLLGSRPGATALPVQISDQVGGSIDVGTGNFLLSINALTLPGINSNQGLGATFNSLSTITAPGLVAPRWTMALGSAGSLATASTGMIFTAGDGYAALFTAVSGSPTAYTPPVGVKADLVKTGATGWTLTSRTSAQIITFDSDGRATKIADRNANNTTLIWSSNKPTQIVSTRGITAVRTATIAYDSGGLLASYSQTSGGATRTASFARDTNGNLTGFTDRAGMSTTFAYTGGRVSTITTAAGAITKLSYDSSGRVTKMEKTNTTAGSPGSSITRLTYPTATQTLVAGPNTDQAVAVATGPRTTYTLTTTKRVSAVTDSMGRAQAKTYTADFDTLTATQGTGTTAGTTTNTFGANTGQSLTQSQSPGGSKTQLAYTNTAASTKYLPTSTTSDAGDQSLFTYNGAGNALTSSDALAATATLSYNTDGTVATALAPGNGTNKTVYGYNTNHELTTITPVTGTSLTSTSMSYDSWGRTQTVTSAPGITATYSYDSIGRLTQTTFSDSTPTITYTYNDDGQLITRVDGSGTTTYGYDQMGRLITRANTAGCGTITYGYDKASNLTSTTDTHGTTNYTYDTAGTPTTLIYLLNGVAKTLAFATDNQGRSTDTWLEANPTRTTWKARTHTDYDTTGRVSRVTAAQGTGDTSNTPVMDLSYCYVAGTTAPNCTSTAANDRKNIQWVKNNLTGDVTTYSYDGANRLTKAVIAGGTTPAITYNYSYDVRGNRLTATTTGAATTSQTFTANAANQITNTGYTFDGSGNLTADPAGSYSYNAAQQMTSVTKAGTTYTRSYAGSGQNELLVQQNPGANFEFTYGRSDANGQPTIEQIKRNNSTAYIEHDPVTGEPLMLRTSSGMQSLYIFDGTGNPAALVTSDAYEAFAYNYDPFGVPTLTTDSGGNGQPQNPYLFKQGTQDRTTGWLKYGARYYNPTTGRWTQQDTLDTPLNPANANRYAYAANNPINFSDPTGNITGECFGALVGFVSAFGLFAVSAVGATVGTAAAPPVGAIGWWAAGFSFGVAIGAGTAANSDCSS</sequence>
<keyword evidence="1" id="KW-0677">Repeat</keyword>
<dbReference type="PANTHER" id="PTHR32305">
    <property type="match status" value="1"/>
</dbReference>
<organism evidence="4 5">
    <name type="scientific">Arthrobacter psychrolactophilus</name>
    <dbReference type="NCBI Taxonomy" id="92442"/>
    <lineage>
        <taxon>Bacteria</taxon>
        <taxon>Bacillati</taxon>
        <taxon>Actinomycetota</taxon>
        <taxon>Actinomycetes</taxon>
        <taxon>Micrococcales</taxon>
        <taxon>Micrococcaceae</taxon>
        <taxon>Arthrobacter</taxon>
    </lineage>
</organism>
<evidence type="ECO:0000313" key="5">
    <source>
        <dbReference type="Proteomes" id="UP000247980"/>
    </source>
</evidence>
<proteinExistence type="predicted"/>
<dbReference type="Pfam" id="PF25023">
    <property type="entry name" value="TEN_YD-shell"/>
    <property type="match status" value="2"/>
</dbReference>
<dbReference type="OrthoDB" id="166951at2"/>
<keyword evidence="2" id="KW-1133">Transmembrane helix</keyword>
<dbReference type="InterPro" id="IPR031325">
    <property type="entry name" value="RHS_repeat"/>
</dbReference>
<dbReference type="Proteomes" id="UP000247980">
    <property type="component" value="Unassembled WGS sequence"/>
</dbReference>
<dbReference type="NCBIfam" id="TIGR01643">
    <property type="entry name" value="YD_repeat_2x"/>
    <property type="match status" value="2"/>
</dbReference>
<feature type="domain" description="Teneurin-like YD-shell" evidence="3">
    <location>
        <begin position="734"/>
        <end position="1015"/>
    </location>
</feature>
<dbReference type="NCBIfam" id="TIGR03696">
    <property type="entry name" value="Rhs_assc_core"/>
    <property type="match status" value="1"/>
</dbReference>
<dbReference type="Gene3D" id="2.180.10.10">
    <property type="entry name" value="RHS repeat-associated core"/>
    <property type="match status" value="1"/>
</dbReference>
<evidence type="ECO:0000259" key="3">
    <source>
        <dbReference type="Pfam" id="PF25023"/>
    </source>
</evidence>
<keyword evidence="2" id="KW-0812">Transmembrane</keyword>
<keyword evidence="5" id="KW-1185">Reference proteome</keyword>
<feature type="domain" description="Teneurin-like YD-shell" evidence="3">
    <location>
        <begin position="476"/>
        <end position="605"/>
    </location>
</feature>
<feature type="transmembrane region" description="Helical" evidence="2">
    <location>
        <begin position="1029"/>
        <end position="1055"/>
    </location>
</feature>
<accession>A0A2V5IS99</accession>
<reference evidence="4 5" key="1">
    <citation type="submission" date="2018-05" db="EMBL/GenBank/DDBJ databases">
        <title>Genetic diversity of glacier-inhabiting Cryobacterium bacteria in China and description of Cryobacterium mengkeensis sp. nov. and Arthrobacter glacialis sp. nov.</title>
        <authorList>
            <person name="Liu Q."/>
            <person name="Xin Y.-H."/>
        </authorList>
    </citation>
    <scope>NUCLEOTIDE SEQUENCE [LARGE SCALE GENOMIC DNA]</scope>
    <source>
        <strain evidence="4 5">B7</strain>
    </source>
</reference>
<dbReference type="InterPro" id="IPR056823">
    <property type="entry name" value="TEN-like_YD-shell"/>
</dbReference>
<dbReference type="InterPro" id="IPR050708">
    <property type="entry name" value="T6SS_VgrG/RHS"/>
</dbReference>
<feature type="transmembrane region" description="Helical" evidence="2">
    <location>
        <begin position="1062"/>
        <end position="1081"/>
    </location>
</feature>
<dbReference type="InterPro" id="IPR006530">
    <property type="entry name" value="YD"/>
</dbReference>
<dbReference type="EMBL" id="QJVC01000005">
    <property type="protein sequence ID" value="PYI38881.1"/>
    <property type="molecule type" value="Genomic_DNA"/>
</dbReference>